<comment type="caution">
    <text evidence="1">The sequence shown here is derived from an EMBL/GenBank/DDBJ whole genome shotgun (WGS) entry which is preliminary data.</text>
</comment>
<reference evidence="1" key="1">
    <citation type="submission" date="2023-07" db="EMBL/GenBank/DDBJ databases">
        <title>Sorghum-associated microbial communities from plants grown in Nebraska, USA.</title>
        <authorList>
            <person name="Schachtman D."/>
        </authorList>
    </citation>
    <scope>NUCLEOTIDE SEQUENCE</scope>
    <source>
        <strain evidence="1">2697</strain>
    </source>
</reference>
<evidence type="ECO:0000313" key="2">
    <source>
        <dbReference type="Proteomes" id="UP001246858"/>
    </source>
</evidence>
<evidence type="ECO:0000313" key="1">
    <source>
        <dbReference type="EMBL" id="MDR6784504.1"/>
    </source>
</evidence>
<organism evidence="1 2">
    <name type="scientific">Pedobacter africanus</name>
    <dbReference type="NCBI Taxonomy" id="151894"/>
    <lineage>
        <taxon>Bacteria</taxon>
        <taxon>Pseudomonadati</taxon>
        <taxon>Bacteroidota</taxon>
        <taxon>Sphingobacteriia</taxon>
        <taxon>Sphingobacteriales</taxon>
        <taxon>Sphingobacteriaceae</taxon>
        <taxon>Pedobacter</taxon>
    </lineage>
</organism>
<protein>
    <submittedName>
        <fullName evidence="1">Uncharacterized protein</fullName>
    </submittedName>
</protein>
<name>A0ACC6KZ19_9SPHI</name>
<accession>A0ACC6KZ19</accession>
<gene>
    <name evidence="1" type="ORF">J2X78_003069</name>
</gene>
<dbReference type="EMBL" id="JAVDTF010000002">
    <property type="protein sequence ID" value="MDR6784504.1"/>
    <property type="molecule type" value="Genomic_DNA"/>
</dbReference>
<sequence length="385" mass="43696">MGQDNNIQILFRKYIEMTLNREELAQLNDILSREDSQEYFDELMQEHFQSYLKNTAELELKAQVIQRRAWEKIEKNIPQVQKPKRYLFGWSRIAAAAALFFIISVTIYFFNQQTSVSTDQYVHSHDIRPGTSRATLIASNGTRFELDGSKQEIVVDHSSVHYTDGEKLAYAEPGQNITLNTPKGGEYRVVLSDGTKVWLNAASSLSYPTSFTGKERIVKLEGEAYFEVAHNPRHPFIVSTGEQQVKVLGTSFNVNAYQNEHRTVTTLLNGSVQLSSSGAASTTQLHPGEQAIFDRSGFEVDKVDAALYAAWKDGEFRFKATPLIEALRQVERWYDLEIDYTGIPAGIQIHASISRHKQLSTVLHALEKISDLKFIVKGRRVELMQ</sequence>
<dbReference type="Proteomes" id="UP001246858">
    <property type="component" value="Unassembled WGS sequence"/>
</dbReference>
<proteinExistence type="predicted"/>
<keyword evidence="2" id="KW-1185">Reference proteome</keyword>